<dbReference type="EMBL" id="UHBY01000003">
    <property type="protein sequence ID" value="SUL37030.1"/>
    <property type="molecule type" value="Genomic_DNA"/>
</dbReference>
<organism evidence="1 2">
    <name type="scientific">Staphylococcus aureus</name>
    <dbReference type="NCBI Taxonomy" id="1280"/>
    <lineage>
        <taxon>Bacteria</taxon>
        <taxon>Bacillati</taxon>
        <taxon>Bacillota</taxon>
        <taxon>Bacilli</taxon>
        <taxon>Bacillales</taxon>
        <taxon>Staphylococcaceae</taxon>
        <taxon>Staphylococcus</taxon>
    </lineage>
</organism>
<keyword evidence="1" id="KW-0067">ATP-binding</keyword>
<evidence type="ECO:0000313" key="2">
    <source>
        <dbReference type="Proteomes" id="UP000254116"/>
    </source>
</evidence>
<reference evidence="1 2" key="1">
    <citation type="submission" date="2018-06" db="EMBL/GenBank/DDBJ databases">
        <authorList>
            <consortium name="Pathogen Informatics"/>
            <person name="Doyle S."/>
        </authorList>
    </citation>
    <scope>NUCLEOTIDE SEQUENCE [LARGE SCALE GENOMIC DNA]</scope>
    <source>
        <strain evidence="1 2">NCTC10702</strain>
    </source>
</reference>
<dbReference type="AlphaFoldDB" id="A0A380EMK7"/>
<proteinExistence type="predicted"/>
<gene>
    <name evidence="1" type="ORF">NCTC10702_03120</name>
</gene>
<dbReference type="Proteomes" id="UP000254116">
    <property type="component" value="Unassembled WGS sequence"/>
</dbReference>
<protein>
    <submittedName>
        <fullName evidence="1">ABC transporter ATP-binding protein</fullName>
    </submittedName>
</protein>
<name>A0A380EMK7_STAAU</name>
<evidence type="ECO:0000313" key="1">
    <source>
        <dbReference type="EMBL" id="SUL37030.1"/>
    </source>
</evidence>
<keyword evidence="1" id="KW-0547">Nucleotide-binding</keyword>
<dbReference type="GO" id="GO:0005524">
    <property type="term" value="F:ATP binding"/>
    <property type="evidence" value="ECO:0007669"/>
    <property type="project" value="UniProtKB-KW"/>
</dbReference>
<accession>A0A380EMK7</accession>
<sequence>MVQKNNCYKISSCECAIEDLDDELASLLIYEEHKRTGFIGLTEHAQVFKEILGHKVNITTPSIENLMVYLEKRKPKYHENIKLMEEGF</sequence>